<evidence type="ECO:0000313" key="2">
    <source>
        <dbReference type="EMBL" id="MBO0611434.1"/>
    </source>
</evidence>
<dbReference type="SMART" id="SM00530">
    <property type="entry name" value="HTH_XRE"/>
    <property type="match status" value="1"/>
</dbReference>
<gene>
    <name evidence="2" type="ORF">J1836_00595</name>
    <name evidence="3" type="ORF">J1836_020825</name>
</gene>
<evidence type="ECO:0000313" key="4">
    <source>
        <dbReference type="Proteomes" id="UP000664466"/>
    </source>
</evidence>
<dbReference type="RefSeq" id="WP_207249218.1">
    <property type="nucleotide sequence ID" value="NZ_CP072750.1"/>
</dbReference>
<dbReference type="InterPro" id="IPR010982">
    <property type="entry name" value="Lambda_DNA-bd_dom_sf"/>
</dbReference>
<accession>A0A8B0SQ05</accession>
<dbReference type="PROSITE" id="PS50943">
    <property type="entry name" value="HTH_CROC1"/>
    <property type="match status" value="1"/>
</dbReference>
<dbReference type="InterPro" id="IPR013435">
    <property type="entry name" value="Mobile_mystery_prot_A"/>
</dbReference>
<dbReference type="AlphaFoldDB" id="A0A8B0SQ05"/>
<proteinExistence type="predicted"/>
<protein>
    <submittedName>
        <fullName evidence="3">Mobile mystery protein A</fullName>
    </submittedName>
</protein>
<dbReference type="GO" id="GO:0003677">
    <property type="term" value="F:DNA binding"/>
    <property type="evidence" value="ECO:0007669"/>
    <property type="project" value="InterPro"/>
</dbReference>
<dbReference type="SUPFAM" id="SSF47413">
    <property type="entry name" value="lambda repressor-like DNA-binding domains"/>
    <property type="match status" value="1"/>
</dbReference>
<reference evidence="3" key="2">
    <citation type="submission" date="2021-04" db="EMBL/GenBank/DDBJ databases">
        <title>Complete Genome and methylome analysis of Thiothrix fructosivorans ATCC 49748.</title>
        <authorList>
            <person name="Fomenkov A."/>
            <person name="Sun L."/>
            <person name="Vincze T."/>
            <person name="Grabovich M.Y."/>
            <person name="Roberts R.J."/>
        </authorList>
    </citation>
    <scope>NUCLEOTIDE SEQUENCE</scope>
    <source>
        <strain evidence="3">ATCC 49748</strain>
        <plasmid evidence="3">pTfr153</plasmid>
    </source>
</reference>
<dbReference type="InterPro" id="IPR001387">
    <property type="entry name" value="Cro/C1-type_HTH"/>
</dbReference>
<evidence type="ECO:0000259" key="1">
    <source>
        <dbReference type="PROSITE" id="PS50943"/>
    </source>
</evidence>
<sequence length="151" mass="17477">MMKHIILEQYQAKLGQLPDLKGIVRPREGWIRTLRKALGMSASQLASRIGIGKAQASQMERMETEDRITLKQLRRVADALDCDLYYALVPRRPIADYLHQQAQQKAKMLVDKAHIQMALESQQLPVAKLQMQIDAETERLLREMPRDLWET</sequence>
<organism evidence="3">
    <name type="scientific">Thiothrix fructosivorans</name>
    <dbReference type="NCBI Taxonomy" id="111770"/>
    <lineage>
        <taxon>Bacteria</taxon>
        <taxon>Pseudomonadati</taxon>
        <taxon>Pseudomonadota</taxon>
        <taxon>Gammaproteobacteria</taxon>
        <taxon>Thiotrichales</taxon>
        <taxon>Thiotrichaceae</taxon>
        <taxon>Thiothrix</taxon>
    </lineage>
</organism>
<dbReference type="Proteomes" id="UP000664466">
    <property type="component" value="Unassembled WGS sequence"/>
</dbReference>
<keyword evidence="4" id="KW-1185">Reference proteome</keyword>
<dbReference type="NCBIfam" id="TIGR02612">
    <property type="entry name" value="mob_myst_A"/>
    <property type="match status" value="1"/>
</dbReference>
<geneLocation type="plasmid" evidence="3">
    <name>pTfr153</name>
</geneLocation>
<name>A0A8B0SQ05_9GAMM</name>
<dbReference type="EMBL" id="CP072750">
    <property type="protein sequence ID" value="QTX13004.1"/>
    <property type="molecule type" value="Genomic_DNA"/>
</dbReference>
<feature type="domain" description="HTH cro/C1-type" evidence="1">
    <location>
        <begin position="31"/>
        <end position="87"/>
    </location>
</feature>
<keyword evidence="3" id="KW-0614">Plasmid</keyword>
<evidence type="ECO:0000313" key="3">
    <source>
        <dbReference type="EMBL" id="QTX13004.1"/>
    </source>
</evidence>
<dbReference type="CDD" id="cd00093">
    <property type="entry name" value="HTH_XRE"/>
    <property type="match status" value="1"/>
</dbReference>
<dbReference type="Pfam" id="PF01381">
    <property type="entry name" value="HTH_3"/>
    <property type="match status" value="1"/>
</dbReference>
<reference evidence="2 4" key="1">
    <citation type="submission" date="2021-03" db="EMBL/GenBank/DDBJ databases">
        <title>Draft genome and methylome analysis of Thiotrix fructosivoruns ATCC 49748.</title>
        <authorList>
            <person name="Fomenkov A."/>
            <person name="Grabovich M.Y."/>
            <person name="Roberts R.J."/>
        </authorList>
    </citation>
    <scope>NUCLEOTIDE SEQUENCE [LARGE SCALE GENOMIC DNA]</scope>
    <source>
        <strain evidence="2 4">ATCC 49748</strain>
        <plasmid evidence="2">pTfr153</plasmid>
    </source>
</reference>
<dbReference type="EMBL" id="JAFMPM010000004">
    <property type="protein sequence ID" value="MBO0611434.1"/>
    <property type="molecule type" value="Genomic_DNA"/>
</dbReference>
<dbReference type="Gene3D" id="1.10.260.40">
    <property type="entry name" value="lambda repressor-like DNA-binding domains"/>
    <property type="match status" value="1"/>
</dbReference>